<organism evidence="2 3">
    <name type="scientific">Heracleum sosnowskyi</name>
    <dbReference type="NCBI Taxonomy" id="360622"/>
    <lineage>
        <taxon>Eukaryota</taxon>
        <taxon>Viridiplantae</taxon>
        <taxon>Streptophyta</taxon>
        <taxon>Embryophyta</taxon>
        <taxon>Tracheophyta</taxon>
        <taxon>Spermatophyta</taxon>
        <taxon>Magnoliopsida</taxon>
        <taxon>eudicotyledons</taxon>
        <taxon>Gunneridae</taxon>
        <taxon>Pentapetalae</taxon>
        <taxon>asterids</taxon>
        <taxon>campanulids</taxon>
        <taxon>Apiales</taxon>
        <taxon>Apiaceae</taxon>
        <taxon>Apioideae</taxon>
        <taxon>apioid superclade</taxon>
        <taxon>Tordylieae</taxon>
        <taxon>Tordyliinae</taxon>
        <taxon>Heracleum</taxon>
    </lineage>
</organism>
<evidence type="ECO:0000256" key="1">
    <source>
        <dbReference type="ARBA" id="ARBA00009431"/>
    </source>
</evidence>
<keyword evidence="3" id="KW-1185">Reference proteome</keyword>
<dbReference type="Gene3D" id="3.40.50.1820">
    <property type="entry name" value="alpha/beta hydrolase"/>
    <property type="match status" value="1"/>
</dbReference>
<dbReference type="AlphaFoldDB" id="A0AAD8HGB6"/>
<reference evidence="2" key="1">
    <citation type="submission" date="2023-02" db="EMBL/GenBank/DDBJ databases">
        <title>Genome of toxic invasive species Heracleum sosnowskyi carries increased number of genes despite the absence of recent whole-genome duplications.</title>
        <authorList>
            <person name="Schelkunov M."/>
            <person name="Shtratnikova V."/>
            <person name="Makarenko M."/>
            <person name="Klepikova A."/>
            <person name="Omelchenko D."/>
            <person name="Novikova G."/>
            <person name="Obukhova E."/>
            <person name="Bogdanov V."/>
            <person name="Penin A."/>
            <person name="Logacheva M."/>
        </authorList>
    </citation>
    <scope>NUCLEOTIDE SEQUENCE</scope>
    <source>
        <strain evidence="2">Hsosn_3</strain>
        <tissue evidence="2">Leaf</tissue>
    </source>
</reference>
<keyword evidence="2" id="KW-0645">Protease</keyword>
<protein>
    <submittedName>
        <fullName evidence="2">Serine carboxypeptidase-like 17</fullName>
    </submittedName>
</protein>
<name>A0AAD8HGB6_9APIA</name>
<dbReference type="SUPFAM" id="SSF53474">
    <property type="entry name" value="alpha/beta-Hydrolases"/>
    <property type="match status" value="1"/>
</dbReference>
<dbReference type="GO" id="GO:0016747">
    <property type="term" value="F:acyltransferase activity, transferring groups other than amino-acyl groups"/>
    <property type="evidence" value="ECO:0007669"/>
    <property type="project" value="TreeGrafter"/>
</dbReference>
<evidence type="ECO:0000313" key="3">
    <source>
        <dbReference type="Proteomes" id="UP001237642"/>
    </source>
</evidence>
<dbReference type="PANTHER" id="PTHR11802">
    <property type="entry name" value="SERINE PROTEASE FAMILY S10 SERINE CARBOXYPEPTIDASE"/>
    <property type="match status" value="1"/>
</dbReference>
<keyword evidence="2" id="KW-0378">Hydrolase</keyword>
<dbReference type="InterPro" id="IPR001563">
    <property type="entry name" value="Peptidase_S10"/>
</dbReference>
<dbReference type="GO" id="GO:0019748">
    <property type="term" value="P:secondary metabolic process"/>
    <property type="evidence" value="ECO:0007669"/>
    <property type="project" value="TreeGrafter"/>
</dbReference>
<dbReference type="InterPro" id="IPR029058">
    <property type="entry name" value="AB_hydrolase_fold"/>
</dbReference>
<reference evidence="2" key="2">
    <citation type="submission" date="2023-05" db="EMBL/GenBank/DDBJ databases">
        <authorList>
            <person name="Schelkunov M.I."/>
        </authorList>
    </citation>
    <scope>NUCLEOTIDE SEQUENCE</scope>
    <source>
        <strain evidence="2">Hsosn_3</strain>
        <tissue evidence="2">Leaf</tissue>
    </source>
</reference>
<comment type="caution">
    <text evidence="2">The sequence shown here is derived from an EMBL/GenBank/DDBJ whole genome shotgun (WGS) entry which is preliminary data.</text>
</comment>
<proteinExistence type="inferred from homology"/>
<dbReference type="GO" id="GO:0006508">
    <property type="term" value="P:proteolysis"/>
    <property type="evidence" value="ECO:0007669"/>
    <property type="project" value="InterPro"/>
</dbReference>
<dbReference type="EMBL" id="JAUIZM010000009">
    <property type="protein sequence ID" value="KAK1366922.1"/>
    <property type="molecule type" value="Genomic_DNA"/>
</dbReference>
<evidence type="ECO:0000313" key="2">
    <source>
        <dbReference type="EMBL" id="KAK1366922.1"/>
    </source>
</evidence>
<comment type="similarity">
    <text evidence="1">Belongs to the peptidase S10 family.</text>
</comment>
<gene>
    <name evidence="2" type="ORF">POM88_042483</name>
</gene>
<dbReference type="GO" id="GO:0004185">
    <property type="term" value="F:serine-type carboxypeptidase activity"/>
    <property type="evidence" value="ECO:0007669"/>
    <property type="project" value="InterPro"/>
</dbReference>
<dbReference type="Proteomes" id="UP001237642">
    <property type="component" value="Unassembled WGS sequence"/>
</dbReference>
<dbReference type="PANTHER" id="PTHR11802:SF29">
    <property type="entry name" value="SERINE CARBOXYPEPTIDASE-LIKE 19"/>
    <property type="match status" value="1"/>
</dbReference>
<accession>A0AAD8HGB6</accession>
<sequence>MNLMNFRIPYSHGMGLISDELYESLRRSNCALDDQKSDPDSAECLHDLETFNKLTDGLNKFEILGYYCGVTMPRQRRSLSDGKRAVIVGFGETSLSAVKCRDEEHRLSAYWFNDERVLKGYHRDMEQMQQRNTKGYRSLVYSGDHDLVIPFLSTQAWIRELNYSIVDEWRPWIVEGQIAGYTRSYSNKMTFATVKGGGHTAAESRPAEGYAMFERWIADKPL</sequence>
<dbReference type="Pfam" id="PF00450">
    <property type="entry name" value="Peptidase_S10"/>
    <property type="match status" value="1"/>
</dbReference>
<keyword evidence="2" id="KW-0121">Carboxypeptidase</keyword>